<dbReference type="Pfam" id="PF18480">
    <property type="entry name" value="DUF5615"/>
    <property type="match status" value="1"/>
</dbReference>
<evidence type="ECO:0000313" key="2">
    <source>
        <dbReference type="EMBL" id="QDP96565.1"/>
    </source>
</evidence>
<feature type="domain" description="DUF5615" evidence="1">
    <location>
        <begin position="4"/>
        <end position="99"/>
    </location>
</feature>
<dbReference type="OrthoDB" id="4762215at2"/>
<dbReference type="InterPro" id="IPR041049">
    <property type="entry name" value="DUF5615"/>
</dbReference>
<reference evidence="2 3" key="1">
    <citation type="submission" date="2019-07" db="EMBL/GenBank/DDBJ databases">
        <title>Microlunatus dokdonensis sp. nov. isolated from the rhizospheric soil of the wild plant Elymus tsukushiensis.</title>
        <authorList>
            <person name="Ghim S.-Y."/>
            <person name="Hwang Y.-J."/>
            <person name="Son J.-S."/>
            <person name="Shin J.-H."/>
        </authorList>
    </citation>
    <scope>NUCLEOTIDE SEQUENCE [LARGE SCALE GENOMIC DNA]</scope>
    <source>
        <strain evidence="2 3">KUDC0627</strain>
    </source>
</reference>
<evidence type="ECO:0000259" key="1">
    <source>
        <dbReference type="Pfam" id="PF18480"/>
    </source>
</evidence>
<dbReference type="RefSeq" id="WP_143986528.1">
    <property type="nucleotide sequence ID" value="NZ_CP041692.1"/>
</dbReference>
<organism evidence="2 3">
    <name type="scientific">Microlunatus elymi</name>
    <dbReference type="NCBI Taxonomy" id="2596828"/>
    <lineage>
        <taxon>Bacteria</taxon>
        <taxon>Bacillati</taxon>
        <taxon>Actinomycetota</taxon>
        <taxon>Actinomycetes</taxon>
        <taxon>Propionibacteriales</taxon>
        <taxon>Propionibacteriaceae</taxon>
        <taxon>Microlunatus</taxon>
    </lineage>
</organism>
<dbReference type="Proteomes" id="UP000319263">
    <property type="component" value="Chromosome"/>
</dbReference>
<accession>A0A516PZF6</accession>
<protein>
    <recommendedName>
        <fullName evidence="1">DUF5615 domain-containing protein</fullName>
    </recommendedName>
</protein>
<dbReference type="KEGG" id="mik:FOE78_12190"/>
<evidence type="ECO:0000313" key="3">
    <source>
        <dbReference type="Proteomes" id="UP000319263"/>
    </source>
</evidence>
<dbReference type="AlphaFoldDB" id="A0A516PZF6"/>
<name>A0A516PZF6_9ACTN</name>
<proteinExistence type="predicted"/>
<gene>
    <name evidence="2" type="ORF">FOE78_12190</name>
</gene>
<sequence>MTARFMLDEHLPPVIAEQLAARSIDAVAVSSRPDLRTLPDPEILQAAAAEKRILVTRNIGDFVQLDTEWAAAGRGHSGILCIANRRFPENRGLIGALTAALTEWSESGPDIAGTHWFL</sequence>
<dbReference type="EMBL" id="CP041692">
    <property type="protein sequence ID" value="QDP96565.1"/>
    <property type="molecule type" value="Genomic_DNA"/>
</dbReference>
<keyword evidence="3" id="KW-1185">Reference proteome</keyword>